<evidence type="ECO:0000256" key="1">
    <source>
        <dbReference type="SAM" id="Phobius"/>
    </source>
</evidence>
<keyword evidence="1" id="KW-0812">Transmembrane</keyword>
<dbReference type="AlphaFoldDB" id="A0A5N6WRT8"/>
<feature type="transmembrane region" description="Helical" evidence="1">
    <location>
        <begin position="50"/>
        <end position="73"/>
    </location>
</feature>
<evidence type="ECO:0000313" key="3">
    <source>
        <dbReference type="Proteomes" id="UP000325945"/>
    </source>
</evidence>
<name>A0A5N6WRT8_9EURO</name>
<keyword evidence="1" id="KW-1133">Transmembrane helix</keyword>
<protein>
    <submittedName>
        <fullName evidence="2">Uncharacterized protein</fullName>
    </submittedName>
</protein>
<evidence type="ECO:0000313" key="2">
    <source>
        <dbReference type="EMBL" id="KAE8322220.1"/>
    </source>
</evidence>
<keyword evidence="3" id="KW-1185">Reference proteome</keyword>
<organism evidence="2 3">
    <name type="scientific">Aspergillus sergii</name>
    <dbReference type="NCBI Taxonomy" id="1034303"/>
    <lineage>
        <taxon>Eukaryota</taxon>
        <taxon>Fungi</taxon>
        <taxon>Dikarya</taxon>
        <taxon>Ascomycota</taxon>
        <taxon>Pezizomycotina</taxon>
        <taxon>Eurotiomycetes</taxon>
        <taxon>Eurotiomycetidae</taxon>
        <taxon>Eurotiales</taxon>
        <taxon>Aspergillaceae</taxon>
        <taxon>Aspergillus</taxon>
        <taxon>Aspergillus subgen. Circumdati</taxon>
    </lineage>
</organism>
<reference evidence="3" key="1">
    <citation type="submission" date="2019-04" db="EMBL/GenBank/DDBJ databases">
        <title>Friends and foes A comparative genomics studyof 23 Aspergillus species from section Flavi.</title>
        <authorList>
            <consortium name="DOE Joint Genome Institute"/>
            <person name="Kjaerbolling I."/>
            <person name="Vesth T."/>
            <person name="Frisvad J.C."/>
            <person name="Nybo J.L."/>
            <person name="Theobald S."/>
            <person name="Kildgaard S."/>
            <person name="Isbrandt T."/>
            <person name="Kuo A."/>
            <person name="Sato A."/>
            <person name="Lyhne E.K."/>
            <person name="Kogle M.E."/>
            <person name="Wiebenga A."/>
            <person name="Kun R.S."/>
            <person name="Lubbers R.J."/>
            <person name="Makela M.R."/>
            <person name="Barry K."/>
            <person name="Chovatia M."/>
            <person name="Clum A."/>
            <person name="Daum C."/>
            <person name="Haridas S."/>
            <person name="He G."/>
            <person name="LaButti K."/>
            <person name="Lipzen A."/>
            <person name="Mondo S."/>
            <person name="Riley R."/>
            <person name="Salamov A."/>
            <person name="Simmons B.A."/>
            <person name="Magnuson J.K."/>
            <person name="Henrissat B."/>
            <person name="Mortensen U.H."/>
            <person name="Larsen T.O."/>
            <person name="Devries R.P."/>
            <person name="Grigoriev I.V."/>
            <person name="Machida M."/>
            <person name="Baker S.E."/>
            <person name="Andersen M.R."/>
        </authorList>
    </citation>
    <scope>NUCLEOTIDE SEQUENCE [LARGE SCALE GENOMIC DNA]</scope>
    <source>
        <strain evidence="3">CBS 130017</strain>
    </source>
</reference>
<sequence>MGMPLYMSVVCCLWMNRYMGSGCFVFVCFVWVLTGLSFECYYIKYLLPSFLFYFFILGVVSGVPVHSFGGLYLQLKHGGFLVMGWWERLRALSDVALVLKMCWLALGRLGLYSVGAEEWMVVGIGW</sequence>
<dbReference type="EMBL" id="ML741850">
    <property type="protein sequence ID" value="KAE8322220.1"/>
    <property type="molecule type" value="Genomic_DNA"/>
</dbReference>
<accession>A0A5N6WRT8</accession>
<proteinExistence type="predicted"/>
<dbReference type="Proteomes" id="UP000325945">
    <property type="component" value="Unassembled WGS sequence"/>
</dbReference>
<gene>
    <name evidence="2" type="ORF">BDV39DRAFT_184207</name>
</gene>
<feature type="transmembrane region" description="Helical" evidence="1">
    <location>
        <begin position="21"/>
        <end position="44"/>
    </location>
</feature>
<keyword evidence="1" id="KW-0472">Membrane</keyword>